<evidence type="ECO:0000313" key="1">
    <source>
        <dbReference type="EMBL" id="PRJ63633.1"/>
    </source>
</evidence>
<name>A0A2S9RR94_HAEIF</name>
<accession>A0A2S9RR94</accession>
<dbReference type="EMBL" id="NEBY01000136">
    <property type="protein sequence ID" value="PRJ63633.1"/>
    <property type="molecule type" value="Genomic_DNA"/>
</dbReference>
<organism evidence="1 2">
    <name type="scientific">Haemophilus influenzae</name>
    <dbReference type="NCBI Taxonomy" id="727"/>
    <lineage>
        <taxon>Bacteria</taxon>
        <taxon>Pseudomonadati</taxon>
        <taxon>Pseudomonadota</taxon>
        <taxon>Gammaproteobacteria</taxon>
        <taxon>Pasteurellales</taxon>
        <taxon>Pasteurellaceae</taxon>
        <taxon>Haemophilus</taxon>
    </lineage>
</organism>
<dbReference type="Proteomes" id="UP000238532">
    <property type="component" value="Unassembled WGS sequence"/>
</dbReference>
<evidence type="ECO:0000313" key="2">
    <source>
        <dbReference type="Proteomes" id="UP000238532"/>
    </source>
</evidence>
<protein>
    <submittedName>
        <fullName evidence="1">Anaerobic C4-dicarboxylate transporter DcuB</fullName>
    </submittedName>
</protein>
<feature type="non-terminal residue" evidence="1">
    <location>
        <position position="10"/>
    </location>
</feature>
<reference evidence="1 2" key="1">
    <citation type="submission" date="2017-04" db="EMBL/GenBank/DDBJ databases">
        <title>Haemophilus influenzae in COPD genome sequencing project.</title>
        <authorList>
            <person name="Murphy T.F."/>
            <person name="Kong Y."/>
            <person name="Nadendla S."/>
            <person name="Tettelin H."/>
            <person name="Pettigrew M."/>
        </authorList>
    </citation>
    <scope>NUCLEOTIDE SEQUENCE [LARGE SCALE GENOMIC DNA]</scope>
    <source>
        <strain evidence="1 2">56P127H1</strain>
    </source>
</reference>
<proteinExistence type="predicted"/>
<comment type="caution">
    <text evidence="1">The sequence shown here is derived from an EMBL/GenBank/DDBJ whole genome shotgun (WGS) entry which is preliminary data.</text>
</comment>
<gene>
    <name evidence="1" type="primary">dcuB</name>
    <name evidence="1" type="ORF">BV102_00788A</name>
</gene>
<sequence>MIYTPKVGLN</sequence>